<comment type="subunit">
    <text evidence="2">Homodimer.</text>
</comment>
<dbReference type="PANTHER" id="PTHR33449">
    <property type="entry name" value="NUCLEOID-ASSOCIATED PROTEIN YBAB"/>
    <property type="match status" value="1"/>
</dbReference>
<dbReference type="GO" id="GO:0043590">
    <property type="term" value="C:bacterial nucleoid"/>
    <property type="evidence" value="ECO:0007669"/>
    <property type="project" value="UniProtKB-UniRule"/>
</dbReference>
<evidence type="ECO:0000313" key="3">
    <source>
        <dbReference type="EMBL" id="PKQ28566.1"/>
    </source>
</evidence>
<dbReference type="PIRSF" id="PIRSF004555">
    <property type="entry name" value="UCP004555"/>
    <property type="match status" value="1"/>
</dbReference>
<dbReference type="NCBIfam" id="TIGR00103">
    <property type="entry name" value="DNA_YbaB_EbfC"/>
    <property type="match status" value="1"/>
</dbReference>
<proteinExistence type="inferred from homology"/>
<evidence type="ECO:0000313" key="4">
    <source>
        <dbReference type="Proteomes" id="UP000233654"/>
    </source>
</evidence>
<evidence type="ECO:0000256" key="2">
    <source>
        <dbReference type="HAMAP-Rule" id="MF_00274"/>
    </source>
</evidence>
<organism evidence="3 4">
    <name type="scientific">Candidatus Anoxymicrobium japonicum</name>
    <dbReference type="NCBI Taxonomy" id="2013648"/>
    <lineage>
        <taxon>Bacteria</taxon>
        <taxon>Bacillati</taxon>
        <taxon>Actinomycetota</taxon>
        <taxon>Candidatus Geothermincolia</taxon>
        <taxon>Candidatus Geothermincolales</taxon>
        <taxon>Candidatus Anoxymicrobiaceae</taxon>
        <taxon>Candidatus Anoxymicrobium</taxon>
    </lineage>
</organism>
<dbReference type="GO" id="GO:0005829">
    <property type="term" value="C:cytosol"/>
    <property type="evidence" value="ECO:0007669"/>
    <property type="project" value="TreeGrafter"/>
</dbReference>
<comment type="subcellular location">
    <subcellularLocation>
        <location evidence="2">Cytoplasm</location>
        <location evidence="2">Nucleoid</location>
    </subcellularLocation>
</comment>
<dbReference type="Proteomes" id="UP000233654">
    <property type="component" value="Unassembled WGS sequence"/>
</dbReference>
<name>A0A2N3G771_9ACTN</name>
<dbReference type="InterPro" id="IPR004401">
    <property type="entry name" value="YbaB/EbfC"/>
</dbReference>
<dbReference type="EMBL" id="PHEX01000012">
    <property type="protein sequence ID" value="PKQ28566.1"/>
    <property type="molecule type" value="Genomic_DNA"/>
</dbReference>
<gene>
    <name evidence="3" type="ORF">CVT63_02210</name>
</gene>
<dbReference type="Gene3D" id="3.30.1310.10">
    <property type="entry name" value="Nucleoid-associated protein YbaB-like domain"/>
    <property type="match status" value="1"/>
</dbReference>
<dbReference type="PANTHER" id="PTHR33449:SF1">
    <property type="entry name" value="NUCLEOID-ASSOCIATED PROTEIN YBAB"/>
    <property type="match status" value="1"/>
</dbReference>
<comment type="similarity">
    <text evidence="2">Belongs to the YbaB/EbfC family.</text>
</comment>
<reference evidence="3 4" key="1">
    <citation type="journal article" date="2017" name="ISME J.">
        <title>Potential for microbial H2 and metal transformations associated with novel bacteria and archaea in deep terrestrial subsurface sediments.</title>
        <authorList>
            <person name="Hernsdorf A.W."/>
            <person name="Amano Y."/>
            <person name="Miyakawa K."/>
            <person name="Ise K."/>
            <person name="Suzuki Y."/>
            <person name="Anantharaman K."/>
            <person name="Probst A."/>
            <person name="Burstein D."/>
            <person name="Thomas B.C."/>
            <person name="Banfield J.F."/>
        </authorList>
    </citation>
    <scope>NUCLEOTIDE SEQUENCE [LARGE SCALE GENOMIC DNA]</scope>
    <source>
        <strain evidence="3">HGW-Actinobacteria-3</strain>
    </source>
</reference>
<dbReference type="SUPFAM" id="SSF82607">
    <property type="entry name" value="YbaB-like"/>
    <property type="match status" value="1"/>
</dbReference>
<comment type="function">
    <text evidence="2">Binds to DNA and alters its conformation. May be involved in regulation of gene expression, nucleoid organization and DNA protection.</text>
</comment>
<dbReference type="Pfam" id="PF02575">
    <property type="entry name" value="YbaB_DNA_bd"/>
    <property type="match status" value="1"/>
</dbReference>
<evidence type="ECO:0000256" key="1">
    <source>
        <dbReference type="ARBA" id="ARBA00023125"/>
    </source>
</evidence>
<dbReference type="AlphaFoldDB" id="A0A2N3G771"/>
<sequence length="118" mass="12445">MSKGSYYPRSKAQKAGPGDMLKQFQQVQQQIAEAQETLGKETVEYVAGGGVVKVVADGNQNIQSITIDPQVLDPNDVSMLEDLVLVAVNGAVESSKELASRRMEGLTGGLEGLGIPGL</sequence>
<dbReference type="HAMAP" id="MF_00274">
    <property type="entry name" value="DNA_YbaB_EbfC"/>
    <property type="match status" value="1"/>
</dbReference>
<protein>
    <recommendedName>
        <fullName evidence="2">Nucleoid-associated protein CVT63_02210</fullName>
    </recommendedName>
</protein>
<comment type="caution">
    <text evidence="3">The sequence shown here is derived from an EMBL/GenBank/DDBJ whole genome shotgun (WGS) entry which is preliminary data.</text>
</comment>
<keyword evidence="2" id="KW-0963">Cytoplasm</keyword>
<dbReference type="GO" id="GO:0003677">
    <property type="term" value="F:DNA binding"/>
    <property type="evidence" value="ECO:0007669"/>
    <property type="project" value="UniProtKB-UniRule"/>
</dbReference>
<keyword evidence="1 2" id="KW-0238">DNA-binding</keyword>
<dbReference type="InterPro" id="IPR036894">
    <property type="entry name" value="YbaB-like_sf"/>
</dbReference>
<accession>A0A2N3G771</accession>